<keyword evidence="1" id="KW-1133">Transmembrane helix</keyword>
<accession>A0AAD8BCK9</accession>
<name>A0AAD8BCK9_BIOPF</name>
<feature type="transmembrane region" description="Helical" evidence="1">
    <location>
        <begin position="385"/>
        <end position="406"/>
    </location>
</feature>
<reference evidence="2" key="2">
    <citation type="submission" date="2023-04" db="EMBL/GenBank/DDBJ databases">
        <authorList>
            <person name="Bu L."/>
            <person name="Lu L."/>
            <person name="Laidemitt M.R."/>
            <person name="Zhang S.M."/>
            <person name="Mutuku M."/>
            <person name="Mkoji G."/>
            <person name="Steinauer M."/>
            <person name="Loker E.S."/>
        </authorList>
    </citation>
    <scope>NUCLEOTIDE SEQUENCE</scope>
    <source>
        <strain evidence="2">KasaAsao</strain>
        <tissue evidence="2">Whole Snail</tissue>
    </source>
</reference>
<dbReference type="AlphaFoldDB" id="A0AAD8BCK9"/>
<feature type="transmembrane region" description="Helical" evidence="1">
    <location>
        <begin position="439"/>
        <end position="460"/>
    </location>
</feature>
<sequence>MTIMINNQSGHSGLRLFIVLILVMILLLFFGEMANWTIVSMSSTSFERRATCRDILNTMVLGKWLKKPHSKEEISQINTFLHAVREHLFLPYSLEREDKLCGNVTFEELNWRMHDLHWFRALCNPDGDTPCCYNNRCVAKDADDCYCDYCYDMRQPIHAELATWSPTTYDCQMTTFTGAEDVCHLLSNVTLYIIGDSLLRHVYVSLLTLIRSDTFYGPLLQYTSPADVVNVCDSSSLVYVVAGSSLVNVVAGSSLVYVVAGSSLVYVVAGSSLVYVVAGSSLVYVVAGSSLVYVVAGSSLVYVVAGSSLVYVVAGSSLVYVVAGSSLVYVVAGSSLVYVVAGSSLVYVVAGSSLVYVVAGSSLVISLVYVVAGSSLVYVVAGSSLVYVVAGSCLVYVVAGSCLVYVVAGSSLVYVVAGSSLVYVVAGSSLVYVVAGSSLVYVVAGSSLVYVVAGSSLVYVVAGSSLVYVVAGSSLVYVVAGVIQMCTGDFLHLPMCVNYIDRDTWACDRTVRLKFFEYVRSSQSNLTLAAISELMTTPNSLVLVGIGIHDNFNSTSILNDLVFPMVKIASHSKWPRIVWSATHSFGIMKSPRVVSQNIENVIQFNKNIKAALRGSGIPIFDTFQLTNGTMSFDGVHYGKGVNDVKAQIFLNHIMEERELGHLENDV</sequence>
<keyword evidence="1" id="KW-0812">Transmembrane</keyword>
<evidence type="ECO:0000256" key="1">
    <source>
        <dbReference type="SAM" id="Phobius"/>
    </source>
</evidence>
<evidence type="ECO:0008006" key="4">
    <source>
        <dbReference type="Google" id="ProtNLM"/>
    </source>
</evidence>
<evidence type="ECO:0000313" key="2">
    <source>
        <dbReference type="EMBL" id="KAK0052124.1"/>
    </source>
</evidence>
<feature type="transmembrane region" description="Helical" evidence="1">
    <location>
        <begin position="412"/>
        <end position="432"/>
    </location>
</feature>
<feature type="transmembrane region" description="Helical" evidence="1">
    <location>
        <begin position="326"/>
        <end position="348"/>
    </location>
</feature>
<feature type="transmembrane region" description="Helical" evidence="1">
    <location>
        <begin position="291"/>
        <end position="314"/>
    </location>
</feature>
<keyword evidence="3" id="KW-1185">Reference proteome</keyword>
<feature type="transmembrane region" description="Helical" evidence="1">
    <location>
        <begin position="237"/>
        <end position="257"/>
    </location>
</feature>
<reference evidence="2" key="1">
    <citation type="journal article" date="2023" name="PLoS Negl. Trop. Dis.">
        <title>A genome sequence for Biomphalaria pfeifferi, the major vector snail for the human-infecting parasite Schistosoma mansoni.</title>
        <authorList>
            <person name="Bu L."/>
            <person name="Lu L."/>
            <person name="Laidemitt M.R."/>
            <person name="Zhang S.M."/>
            <person name="Mutuku M."/>
            <person name="Mkoji G."/>
            <person name="Steinauer M."/>
            <person name="Loker E.S."/>
        </authorList>
    </citation>
    <scope>NUCLEOTIDE SEQUENCE</scope>
    <source>
        <strain evidence="2">KasaAsao</strain>
    </source>
</reference>
<feature type="transmembrane region" description="Helical" evidence="1">
    <location>
        <begin position="466"/>
        <end position="486"/>
    </location>
</feature>
<gene>
    <name evidence="2" type="ORF">Bpfe_018454</name>
</gene>
<feature type="transmembrane region" description="Helical" evidence="1">
    <location>
        <begin position="264"/>
        <end position="285"/>
    </location>
</feature>
<feature type="transmembrane region" description="Helical" evidence="1">
    <location>
        <begin position="354"/>
        <end position="378"/>
    </location>
</feature>
<comment type="caution">
    <text evidence="2">The sequence shown here is derived from an EMBL/GenBank/DDBJ whole genome shotgun (WGS) entry which is preliminary data.</text>
</comment>
<evidence type="ECO:0000313" key="3">
    <source>
        <dbReference type="Proteomes" id="UP001233172"/>
    </source>
</evidence>
<dbReference type="Proteomes" id="UP001233172">
    <property type="component" value="Unassembled WGS sequence"/>
</dbReference>
<feature type="transmembrane region" description="Helical" evidence="1">
    <location>
        <begin position="12"/>
        <end position="31"/>
    </location>
</feature>
<proteinExistence type="predicted"/>
<keyword evidence="1" id="KW-0472">Membrane</keyword>
<dbReference type="EMBL" id="JASAOG010000097">
    <property type="protein sequence ID" value="KAK0052124.1"/>
    <property type="molecule type" value="Genomic_DNA"/>
</dbReference>
<protein>
    <recommendedName>
        <fullName evidence="4">SGNH domain-containing protein</fullName>
    </recommendedName>
</protein>
<organism evidence="2 3">
    <name type="scientific">Biomphalaria pfeifferi</name>
    <name type="common">Bloodfluke planorb</name>
    <name type="synonym">Freshwater snail</name>
    <dbReference type="NCBI Taxonomy" id="112525"/>
    <lineage>
        <taxon>Eukaryota</taxon>
        <taxon>Metazoa</taxon>
        <taxon>Spiralia</taxon>
        <taxon>Lophotrochozoa</taxon>
        <taxon>Mollusca</taxon>
        <taxon>Gastropoda</taxon>
        <taxon>Heterobranchia</taxon>
        <taxon>Euthyneura</taxon>
        <taxon>Panpulmonata</taxon>
        <taxon>Hygrophila</taxon>
        <taxon>Lymnaeoidea</taxon>
        <taxon>Planorbidae</taxon>
        <taxon>Biomphalaria</taxon>
    </lineage>
</organism>